<name>A0ABR4CXW1_9HELO</name>
<keyword evidence="3" id="KW-1185">Reference proteome</keyword>
<protein>
    <recommendedName>
        <fullName evidence="1">Heterokaryon incompatibility domain-containing protein</fullName>
    </recommendedName>
</protein>
<evidence type="ECO:0000259" key="1">
    <source>
        <dbReference type="Pfam" id="PF06985"/>
    </source>
</evidence>
<dbReference type="PANTHER" id="PTHR33112:SF10">
    <property type="entry name" value="TOL"/>
    <property type="match status" value="1"/>
</dbReference>
<gene>
    <name evidence="2" type="ORF">VTL71DRAFT_8471</name>
</gene>
<comment type="caution">
    <text evidence="2">The sequence shown here is derived from an EMBL/GenBank/DDBJ whole genome shotgun (WGS) entry which is preliminary data.</text>
</comment>
<evidence type="ECO:0000313" key="2">
    <source>
        <dbReference type="EMBL" id="KAL2074692.1"/>
    </source>
</evidence>
<accession>A0ABR4CXW1</accession>
<evidence type="ECO:0000313" key="3">
    <source>
        <dbReference type="Proteomes" id="UP001595075"/>
    </source>
</evidence>
<sequence>MSDTDPDIVYATLSHCWVKAQYTVLKKETLHLWLNKIPSEAISVTFSDAISTCRYLGFQYIWIDSLCIIQNSVEDWTKEASTMSNVYSRSGLNISAAAALDGSAGCFIGRKDSWRCSIKCSTSTGLVAYRTAVSIASQHSDLDNQPLMKRGWAIQERVLAPRTLQCAETQLFWECREGQASESIPSGYDKERVMASSFSRTELSTSTEIWLAIKFWVEILTAYSICRLTETKDALVAISGLALATATLNPVLGDYVAGLFRNEIEYQLCWQNKYSDPRWTTSRPKVYRAPTWSWASVDGPKYFGAVFAPFTNSYVAMQEVLIELTDPQNPYGEVTSGLLALSCELMLHCTATLSTGERKRIEFFVQDICVPMVVHFDSIKEQQLAITTASSLFLLPVGRRSGGNFKGLLLQATGAAKGQYTRSGVFDLYHLIPNKGGNATFDYDELLSSRKGRVDDSAYAKIETNSRGDVLKIIHIL</sequence>
<dbReference type="PANTHER" id="PTHR33112">
    <property type="entry name" value="DOMAIN PROTEIN, PUTATIVE-RELATED"/>
    <property type="match status" value="1"/>
</dbReference>
<dbReference type="InterPro" id="IPR010730">
    <property type="entry name" value="HET"/>
</dbReference>
<feature type="domain" description="Heterokaryon incompatibility" evidence="1">
    <location>
        <begin position="10"/>
        <end position="156"/>
    </location>
</feature>
<dbReference type="EMBL" id="JAZHXI010000002">
    <property type="protein sequence ID" value="KAL2074692.1"/>
    <property type="molecule type" value="Genomic_DNA"/>
</dbReference>
<organism evidence="2 3">
    <name type="scientific">Oculimacula yallundae</name>
    <dbReference type="NCBI Taxonomy" id="86028"/>
    <lineage>
        <taxon>Eukaryota</taxon>
        <taxon>Fungi</taxon>
        <taxon>Dikarya</taxon>
        <taxon>Ascomycota</taxon>
        <taxon>Pezizomycotina</taxon>
        <taxon>Leotiomycetes</taxon>
        <taxon>Helotiales</taxon>
        <taxon>Ploettnerulaceae</taxon>
        <taxon>Oculimacula</taxon>
    </lineage>
</organism>
<reference evidence="2 3" key="1">
    <citation type="journal article" date="2024" name="Commun. Biol.">
        <title>Comparative genomic analysis of thermophilic fungi reveals convergent evolutionary adaptations and gene losses.</title>
        <authorList>
            <person name="Steindorff A.S."/>
            <person name="Aguilar-Pontes M.V."/>
            <person name="Robinson A.J."/>
            <person name="Andreopoulos B."/>
            <person name="LaButti K."/>
            <person name="Kuo A."/>
            <person name="Mondo S."/>
            <person name="Riley R."/>
            <person name="Otillar R."/>
            <person name="Haridas S."/>
            <person name="Lipzen A."/>
            <person name="Grimwood J."/>
            <person name="Schmutz J."/>
            <person name="Clum A."/>
            <person name="Reid I.D."/>
            <person name="Moisan M.C."/>
            <person name="Butler G."/>
            <person name="Nguyen T.T.M."/>
            <person name="Dewar K."/>
            <person name="Conant G."/>
            <person name="Drula E."/>
            <person name="Henrissat B."/>
            <person name="Hansel C."/>
            <person name="Singer S."/>
            <person name="Hutchinson M.I."/>
            <person name="de Vries R.P."/>
            <person name="Natvig D.O."/>
            <person name="Powell A.J."/>
            <person name="Tsang A."/>
            <person name="Grigoriev I.V."/>
        </authorList>
    </citation>
    <scope>NUCLEOTIDE SEQUENCE [LARGE SCALE GENOMIC DNA]</scope>
    <source>
        <strain evidence="2 3">CBS 494.80</strain>
    </source>
</reference>
<proteinExistence type="predicted"/>
<dbReference type="Pfam" id="PF06985">
    <property type="entry name" value="HET"/>
    <property type="match status" value="1"/>
</dbReference>
<dbReference type="Proteomes" id="UP001595075">
    <property type="component" value="Unassembled WGS sequence"/>
</dbReference>